<dbReference type="GO" id="GO:0005886">
    <property type="term" value="C:plasma membrane"/>
    <property type="evidence" value="ECO:0007669"/>
    <property type="project" value="UniProtKB-SubCell"/>
</dbReference>
<keyword evidence="4 6" id="KW-1133">Transmembrane helix</keyword>
<geneLocation type="plasmid" evidence="7 8">
    <name>unnamed1</name>
</geneLocation>
<dbReference type="PANTHER" id="PTHR32196">
    <property type="entry name" value="ABC TRANSPORTER PERMEASE PROTEIN YPHD-RELATED-RELATED"/>
    <property type="match status" value="1"/>
</dbReference>
<evidence type="ECO:0000256" key="6">
    <source>
        <dbReference type="SAM" id="Phobius"/>
    </source>
</evidence>
<reference evidence="7 8" key="1">
    <citation type="submission" date="2023-08" db="EMBL/GenBank/DDBJ databases">
        <title>Pathogen: clinical or host-associated sample.</title>
        <authorList>
            <person name="Hergert J."/>
            <person name="Casey R."/>
            <person name="Wagner J."/>
            <person name="Young E.L."/>
            <person name="Oakeson K.F."/>
        </authorList>
    </citation>
    <scope>NUCLEOTIDE SEQUENCE [LARGE SCALE GENOMIC DNA]</scope>
    <source>
        <strain evidence="7 8">1760953</strain>
        <plasmid evidence="7 8">unnamed1</plasmid>
    </source>
</reference>
<proteinExistence type="predicted"/>
<keyword evidence="5 6" id="KW-0472">Membrane</keyword>
<feature type="transmembrane region" description="Helical" evidence="6">
    <location>
        <begin position="69"/>
        <end position="87"/>
    </location>
</feature>
<keyword evidence="7" id="KW-0614">Plasmid</keyword>
<organism evidence="7 8">
    <name type="scientific">Shinella sumterensis</name>
    <dbReference type="NCBI Taxonomy" id="1967501"/>
    <lineage>
        <taxon>Bacteria</taxon>
        <taxon>Pseudomonadati</taxon>
        <taxon>Pseudomonadota</taxon>
        <taxon>Alphaproteobacteria</taxon>
        <taxon>Hyphomicrobiales</taxon>
        <taxon>Rhizobiaceae</taxon>
        <taxon>Shinella</taxon>
    </lineage>
</organism>
<feature type="transmembrane region" description="Helical" evidence="6">
    <location>
        <begin position="254"/>
        <end position="278"/>
    </location>
</feature>
<feature type="transmembrane region" description="Helical" evidence="6">
    <location>
        <begin position="94"/>
        <end position="116"/>
    </location>
</feature>
<keyword evidence="8" id="KW-1185">Reference proteome</keyword>
<evidence type="ECO:0000313" key="7">
    <source>
        <dbReference type="EMBL" id="WLS00502.1"/>
    </source>
</evidence>
<comment type="subcellular location">
    <subcellularLocation>
        <location evidence="1">Cell membrane</location>
        <topology evidence="1">Multi-pass membrane protein</topology>
    </subcellularLocation>
</comment>
<dbReference type="EMBL" id="CP132303">
    <property type="protein sequence ID" value="WLS00502.1"/>
    <property type="molecule type" value="Genomic_DNA"/>
</dbReference>
<feature type="transmembrane region" description="Helical" evidence="6">
    <location>
        <begin position="12"/>
        <end position="31"/>
    </location>
</feature>
<dbReference type="PANTHER" id="PTHR32196:SF72">
    <property type="entry name" value="RIBOSE IMPORT PERMEASE PROTEIN RBSC"/>
    <property type="match status" value="1"/>
</dbReference>
<feature type="transmembrane region" description="Helical" evidence="6">
    <location>
        <begin position="290"/>
        <end position="308"/>
    </location>
</feature>
<evidence type="ECO:0000256" key="2">
    <source>
        <dbReference type="ARBA" id="ARBA00022475"/>
    </source>
</evidence>
<feature type="transmembrane region" description="Helical" evidence="6">
    <location>
        <begin position="43"/>
        <end position="63"/>
    </location>
</feature>
<evidence type="ECO:0000313" key="8">
    <source>
        <dbReference type="Proteomes" id="UP001234585"/>
    </source>
</evidence>
<protein>
    <submittedName>
        <fullName evidence="7">ABC transporter permease</fullName>
    </submittedName>
</protein>
<gene>
    <name evidence="7" type="ORF">Q9313_20805</name>
</gene>
<dbReference type="GO" id="GO:0022857">
    <property type="term" value="F:transmembrane transporter activity"/>
    <property type="evidence" value="ECO:0007669"/>
    <property type="project" value="InterPro"/>
</dbReference>
<accession>A0AA50HAV1</accession>
<dbReference type="InterPro" id="IPR001851">
    <property type="entry name" value="ABC_transp_permease"/>
</dbReference>
<dbReference type="AlphaFoldDB" id="A0AA50HAV1"/>
<keyword evidence="2" id="KW-1003">Cell membrane</keyword>
<feature type="transmembrane region" description="Helical" evidence="6">
    <location>
        <begin position="122"/>
        <end position="141"/>
    </location>
</feature>
<evidence type="ECO:0000256" key="5">
    <source>
        <dbReference type="ARBA" id="ARBA00023136"/>
    </source>
</evidence>
<feature type="transmembrane region" description="Helical" evidence="6">
    <location>
        <begin position="211"/>
        <end position="233"/>
    </location>
</feature>
<evidence type="ECO:0000256" key="3">
    <source>
        <dbReference type="ARBA" id="ARBA00022692"/>
    </source>
</evidence>
<feature type="transmembrane region" description="Helical" evidence="6">
    <location>
        <begin position="162"/>
        <end position="183"/>
    </location>
</feature>
<keyword evidence="3 6" id="KW-0812">Transmembrane</keyword>
<dbReference type="CDD" id="cd06579">
    <property type="entry name" value="TM_PBP1_transp_AraH_like"/>
    <property type="match status" value="1"/>
</dbReference>
<evidence type="ECO:0000256" key="1">
    <source>
        <dbReference type="ARBA" id="ARBA00004651"/>
    </source>
</evidence>
<dbReference type="Proteomes" id="UP001234585">
    <property type="component" value="Plasmid unnamed1"/>
</dbReference>
<dbReference type="Pfam" id="PF02653">
    <property type="entry name" value="BPD_transp_2"/>
    <property type="match status" value="1"/>
</dbReference>
<name>A0AA50HAV1_9HYPH</name>
<dbReference type="RefSeq" id="WP_306040188.1">
    <property type="nucleotide sequence ID" value="NZ_CP132303.1"/>
</dbReference>
<evidence type="ECO:0000256" key="4">
    <source>
        <dbReference type="ARBA" id="ARBA00022989"/>
    </source>
</evidence>
<sequence>MTRTFTLPAGSGRFLAFLLLVVLVATAFTLAEPRFLSTQNMSAVTRHMAANGLAALGLTFVVIVRKFDLSFAGTACFAAMTIGYLIALGQPLWIAIPAGIVVGAAIGAFNGVVISYFRFPDIVTTIATGSIAAGLAFVYSNGRTIFQNFMSSGILDLNDARVLGYSLSFVFLLGLYAVAWFFMHRTRYGASFYATGENPVAAYYSGVPTRLYTMLAFVACGVTCVFAVLLILAESGTADTNEGANLLMPAYAGVFLGTALLGRTSVMATLAGTFLITMLLDGFSLLGIPFYYSDGVVSAILLAGVVFFDARLREFLSDIGSFLQPASVKKEKRS</sequence>